<gene>
    <name evidence="2" type="ORF">SAMN02745181_0536</name>
</gene>
<dbReference type="AlphaFoldDB" id="A0A1M6CPX1"/>
<protein>
    <submittedName>
        <fullName evidence="2">Uncharacterized protein</fullName>
    </submittedName>
</protein>
<name>A0A1M6CPX1_9BACT</name>
<dbReference type="RefSeq" id="WP_143157941.1">
    <property type="nucleotide sequence ID" value="NZ_FQYR01000002.1"/>
</dbReference>
<dbReference type="Proteomes" id="UP000184510">
    <property type="component" value="Unassembled WGS sequence"/>
</dbReference>
<dbReference type="InParanoid" id="A0A1M6CPX1"/>
<evidence type="ECO:0000313" key="2">
    <source>
        <dbReference type="EMBL" id="SHI63036.1"/>
    </source>
</evidence>
<sequence length="115" mass="12456">MSVLETTTTTPPTPAEKRAARLRESMPQTAKVLVAYWEENFDTLWGSPDVAATLVELGTDAAEMFDLSSKYVTFLAGFMGGTPLQPELDRLLAKVAALPAYTIHPDGTVTLDPEV</sequence>
<feature type="compositionally biased region" description="Low complexity" evidence="1">
    <location>
        <begin position="1"/>
        <end position="10"/>
    </location>
</feature>
<dbReference type="EMBL" id="FQYR01000002">
    <property type="protein sequence ID" value="SHI63036.1"/>
    <property type="molecule type" value="Genomic_DNA"/>
</dbReference>
<evidence type="ECO:0000313" key="3">
    <source>
        <dbReference type="Proteomes" id="UP000184510"/>
    </source>
</evidence>
<organism evidence="2 3">
    <name type="scientific">Rubritalea squalenifaciens DSM 18772</name>
    <dbReference type="NCBI Taxonomy" id="1123071"/>
    <lineage>
        <taxon>Bacteria</taxon>
        <taxon>Pseudomonadati</taxon>
        <taxon>Verrucomicrobiota</taxon>
        <taxon>Verrucomicrobiia</taxon>
        <taxon>Verrucomicrobiales</taxon>
        <taxon>Rubritaleaceae</taxon>
        <taxon>Rubritalea</taxon>
    </lineage>
</organism>
<keyword evidence="3" id="KW-1185">Reference proteome</keyword>
<dbReference type="STRING" id="1123071.SAMN02745181_0536"/>
<evidence type="ECO:0000256" key="1">
    <source>
        <dbReference type="SAM" id="MobiDB-lite"/>
    </source>
</evidence>
<proteinExistence type="predicted"/>
<reference evidence="2 3" key="1">
    <citation type="submission" date="2016-11" db="EMBL/GenBank/DDBJ databases">
        <authorList>
            <person name="Jaros S."/>
            <person name="Januszkiewicz K."/>
            <person name="Wedrychowicz H."/>
        </authorList>
    </citation>
    <scope>NUCLEOTIDE SEQUENCE [LARGE SCALE GENOMIC DNA]</scope>
    <source>
        <strain evidence="2 3">DSM 18772</strain>
    </source>
</reference>
<feature type="region of interest" description="Disordered" evidence="1">
    <location>
        <begin position="1"/>
        <end position="22"/>
    </location>
</feature>
<accession>A0A1M6CPX1</accession>